<gene>
    <name evidence="1" type="ORF">ACFO0N_07685</name>
</gene>
<evidence type="ECO:0000313" key="2">
    <source>
        <dbReference type="Proteomes" id="UP001595921"/>
    </source>
</evidence>
<evidence type="ECO:0000313" key="1">
    <source>
        <dbReference type="EMBL" id="MFC4357827.1"/>
    </source>
</evidence>
<name>A0ABD5PAA4_9EURY</name>
<dbReference type="EMBL" id="JBHSDS010000005">
    <property type="protein sequence ID" value="MFC4357827.1"/>
    <property type="molecule type" value="Genomic_DNA"/>
</dbReference>
<reference evidence="1 2" key="1">
    <citation type="journal article" date="2019" name="Int. J. Syst. Evol. Microbiol.">
        <title>The Global Catalogue of Microorganisms (GCM) 10K type strain sequencing project: providing services to taxonomists for standard genome sequencing and annotation.</title>
        <authorList>
            <consortium name="The Broad Institute Genomics Platform"/>
            <consortium name="The Broad Institute Genome Sequencing Center for Infectious Disease"/>
            <person name="Wu L."/>
            <person name="Ma J."/>
        </authorList>
    </citation>
    <scope>NUCLEOTIDE SEQUENCE [LARGE SCALE GENOMIC DNA]</scope>
    <source>
        <strain evidence="1 2">CGMCC 1.12553</strain>
    </source>
</reference>
<comment type="caution">
    <text evidence="1">The sequence shown here is derived from an EMBL/GenBank/DDBJ whole genome shotgun (WGS) entry which is preliminary data.</text>
</comment>
<keyword evidence="2" id="KW-1185">Reference proteome</keyword>
<dbReference type="RefSeq" id="WP_267624560.1">
    <property type="nucleotide sequence ID" value="NZ_JAODIW010000009.1"/>
</dbReference>
<organism evidence="1 2">
    <name type="scientific">Halobium salinum</name>
    <dbReference type="NCBI Taxonomy" id="1364940"/>
    <lineage>
        <taxon>Archaea</taxon>
        <taxon>Methanobacteriati</taxon>
        <taxon>Methanobacteriota</taxon>
        <taxon>Stenosarchaea group</taxon>
        <taxon>Halobacteria</taxon>
        <taxon>Halobacteriales</taxon>
        <taxon>Haloferacaceae</taxon>
        <taxon>Halobium</taxon>
    </lineage>
</organism>
<proteinExistence type="predicted"/>
<protein>
    <submittedName>
        <fullName evidence="1">Uncharacterized protein</fullName>
    </submittedName>
</protein>
<dbReference type="AlphaFoldDB" id="A0ABD5PAA4"/>
<accession>A0ABD5PAA4</accession>
<sequence>MGDSEEGVDRGDEYRHADGSREIVFETAEGRVLCVREYPSVDAFRTAVEDAEYVGVDRNVADLPDVEEFETE</sequence>
<dbReference type="Proteomes" id="UP001595921">
    <property type="component" value="Unassembled WGS sequence"/>
</dbReference>